<dbReference type="Proteomes" id="UP000249890">
    <property type="component" value="Chromosome"/>
</dbReference>
<dbReference type="InterPro" id="IPR002305">
    <property type="entry name" value="aa-tRNA-synth_Ic"/>
</dbReference>
<feature type="coiled-coil region" evidence="13">
    <location>
        <begin position="84"/>
        <end position="111"/>
    </location>
</feature>
<dbReference type="PROSITE" id="PS50889">
    <property type="entry name" value="S4"/>
    <property type="match status" value="1"/>
</dbReference>
<dbReference type="GO" id="GO:0042803">
    <property type="term" value="F:protein homodimerization activity"/>
    <property type="evidence" value="ECO:0007669"/>
    <property type="project" value="UniProtKB-ARBA"/>
</dbReference>
<evidence type="ECO:0000313" key="15">
    <source>
        <dbReference type="EMBL" id="ASA21446.1"/>
    </source>
</evidence>
<evidence type="ECO:0000256" key="5">
    <source>
        <dbReference type="ARBA" id="ARBA00022840"/>
    </source>
</evidence>
<feature type="short sequence motif" description="'KMSKS' region" evidence="11">
    <location>
        <begin position="231"/>
        <end position="235"/>
    </location>
</feature>
<dbReference type="GO" id="GO:0006437">
    <property type="term" value="P:tyrosyl-tRNA aminoacylation"/>
    <property type="evidence" value="ECO:0007669"/>
    <property type="project" value="UniProtKB-UniRule"/>
</dbReference>
<evidence type="ECO:0000256" key="8">
    <source>
        <dbReference type="ARBA" id="ARBA00023146"/>
    </source>
</evidence>
<keyword evidence="5 11" id="KW-0067">ATP-binding</keyword>
<keyword evidence="7 11" id="KW-0648">Protein biosynthesis</keyword>
<dbReference type="Gene3D" id="1.10.240.10">
    <property type="entry name" value="Tyrosyl-Transfer RNA Synthetase"/>
    <property type="match status" value="1"/>
</dbReference>
<dbReference type="KEGG" id="pdh:B9T62_12050"/>
<name>A0A2Z2K5M4_9BACL</name>
<comment type="function">
    <text evidence="11">Catalyzes the attachment of tyrosine to tRNA(Tyr) in a two-step reaction: tyrosine is first activated by ATP to form Tyr-AMP and then transferred to the acceptor end of tRNA(Tyr).</text>
</comment>
<dbReference type="GO" id="GO:0003723">
    <property type="term" value="F:RNA binding"/>
    <property type="evidence" value="ECO:0007669"/>
    <property type="project" value="UniProtKB-KW"/>
</dbReference>
<feature type="binding site" evidence="11">
    <location>
        <position position="173"/>
    </location>
    <ligand>
        <name>L-tyrosine</name>
        <dbReference type="ChEBI" id="CHEBI:58315"/>
    </ligand>
</feature>
<dbReference type="InterPro" id="IPR014729">
    <property type="entry name" value="Rossmann-like_a/b/a_fold"/>
</dbReference>
<evidence type="ECO:0000256" key="1">
    <source>
        <dbReference type="ARBA" id="ARBA00004496"/>
    </source>
</evidence>
<evidence type="ECO:0000256" key="7">
    <source>
        <dbReference type="ARBA" id="ARBA00022917"/>
    </source>
</evidence>
<feature type="binding site" evidence="11">
    <location>
        <position position="169"/>
    </location>
    <ligand>
        <name>L-tyrosine</name>
        <dbReference type="ChEBI" id="CHEBI:58315"/>
    </ligand>
</feature>
<dbReference type="PANTHER" id="PTHR11766">
    <property type="entry name" value="TYROSYL-TRNA SYNTHETASE"/>
    <property type="match status" value="1"/>
</dbReference>
<dbReference type="InterPro" id="IPR001412">
    <property type="entry name" value="aa-tRNA-synth_I_CS"/>
</dbReference>
<dbReference type="InterPro" id="IPR054608">
    <property type="entry name" value="SYY-like_C"/>
</dbReference>
<dbReference type="EC" id="6.1.1.1" evidence="11"/>
<dbReference type="PROSITE" id="PS00178">
    <property type="entry name" value="AA_TRNA_LIGASE_I"/>
    <property type="match status" value="1"/>
</dbReference>
<dbReference type="RefSeq" id="WP_087915456.1">
    <property type="nucleotide sequence ID" value="NZ_CP021780.1"/>
</dbReference>
<dbReference type="CDD" id="cd00805">
    <property type="entry name" value="TyrRS_core"/>
    <property type="match status" value="1"/>
</dbReference>
<dbReference type="PRINTS" id="PR01040">
    <property type="entry name" value="TRNASYNTHTYR"/>
</dbReference>
<comment type="subunit">
    <text evidence="11">Homodimer.</text>
</comment>
<dbReference type="OrthoDB" id="9804243at2"/>
<feature type="short sequence motif" description="'HIGH' region" evidence="11">
    <location>
        <begin position="39"/>
        <end position="48"/>
    </location>
</feature>
<evidence type="ECO:0000256" key="9">
    <source>
        <dbReference type="ARBA" id="ARBA00048248"/>
    </source>
</evidence>
<evidence type="ECO:0000259" key="14">
    <source>
        <dbReference type="Pfam" id="PF22421"/>
    </source>
</evidence>
<dbReference type="SUPFAM" id="SSF52374">
    <property type="entry name" value="Nucleotidylyl transferase"/>
    <property type="match status" value="1"/>
</dbReference>
<keyword evidence="4 11" id="KW-0547">Nucleotide-binding</keyword>
<comment type="similarity">
    <text evidence="10 11">Belongs to the class-I aminoacyl-tRNA synthetase family. TyrS type 1 subfamily.</text>
</comment>
<keyword evidence="3 11" id="KW-0436">Ligase</keyword>
<organism evidence="15 16">
    <name type="scientific">Paenibacillus donghaensis</name>
    <dbReference type="NCBI Taxonomy" id="414771"/>
    <lineage>
        <taxon>Bacteria</taxon>
        <taxon>Bacillati</taxon>
        <taxon>Bacillota</taxon>
        <taxon>Bacilli</taxon>
        <taxon>Bacillales</taxon>
        <taxon>Paenibacillaceae</taxon>
        <taxon>Paenibacillus</taxon>
    </lineage>
</organism>
<dbReference type="GO" id="GO:0005829">
    <property type="term" value="C:cytosol"/>
    <property type="evidence" value="ECO:0007669"/>
    <property type="project" value="TreeGrafter"/>
</dbReference>
<dbReference type="CDD" id="cd00165">
    <property type="entry name" value="S4"/>
    <property type="match status" value="1"/>
</dbReference>
<dbReference type="InterPro" id="IPR024088">
    <property type="entry name" value="Tyr-tRNA-ligase_bac-type"/>
</dbReference>
<evidence type="ECO:0000256" key="11">
    <source>
        <dbReference type="HAMAP-Rule" id="MF_02006"/>
    </source>
</evidence>
<keyword evidence="16" id="KW-1185">Reference proteome</keyword>
<dbReference type="GO" id="GO:0005524">
    <property type="term" value="F:ATP binding"/>
    <property type="evidence" value="ECO:0007669"/>
    <property type="project" value="UniProtKB-UniRule"/>
</dbReference>
<keyword evidence="8 11" id="KW-0030">Aminoacyl-tRNA synthetase</keyword>
<dbReference type="GO" id="GO:0004831">
    <property type="term" value="F:tyrosine-tRNA ligase activity"/>
    <property type="evidence" value="ECO:0007669"/>
    <property type="project" value="UniProtKB-UniRule"/>
</dbReference>
<dbReference type="EMBL" id="CP021780">
    <property type="protein sequence ID" value="ASA21446.1"/>
    <property type="molecule type" value="Genomic_DNA"/>
</dbReference>
<dbReference type="Gene3D" id="3.10.290.10">
    <property type="entry name" value="RNA-binding S4 domain"/>
    <property type="match status" value="1"/>
</dbReference>
<dbReference type="InterPro" id="IPR024107">
    <property type="entry name" value="Tyr-tRNA-ligase_bac_1"/>
</dbReference>
<evidence type="ECO:0000256" key="2">
    <source>
        <dbReference type="ARBA" id="ARBA00022490"/>
    </source>
</evidence>
<dbReference type="FunFam" id="3.40.50.620:FF:000008">
    <property type="entry name" value="Tyrosine--tRNA ligase"/>
    <property type="match status" value="1"/>
</dbReference>
<dbReference type="Gene3D" id="3.40.50.620">
    <property type="entry name" value="HUPs"/>
    <property type="match status" value="1"/>
</dbReference>
<evidence type="ECO:0000256" key="3">
    <source>
        <dbReference type="ARBA" id="ARBA00022598"/>
    </source>
</evidence>
<evidence type="ECO:0000256" key="12">
    <source>
        <dbReference type="PROSITE-ProRule" id="PRU00182"/>
    </source>
</evidence>
<keyword evidence="13" id="KW-0175">Coiled coil</keyword>
<keyword evidence="2 11" id="KW-0963">Cytoplasm</keyword>
<gene>
    <name evidence="11" type="primary">tyrS</name>
    <name evidence="15" type="ORF">B9T62_12050</name>
</gene>
<dbReference type="InterPro" id="IPR002307">
    <property type="entry name" value="Tyr-tRNA-ligase"/>
</dbReference>
<comment type="catalytic activity">
    <reaction evidence="9 11">
        <text>tRNA(Tyr) + L-tyrosine + ATP = L-tyrosyl-tRNA(Tyr) + AMP + diphosphate + H(+)</text>
        <dbReference type="Rhea" id="RHEA:10220"/>
        <dbReference type="Rhea" id="RHEA-COMP:9706"/>
        <dbReference type="Rhea" id="RHEA-COMP:9707"/>
        <dbReference type="ChEBI" id="CHEBI:15378"/>
        <dbReference type="ChEBI" id="CHEBI:30616"/>
        <dbReference type="ChEBI" id="CHEBI:33019"/>
        <dbReference type="ChEBI" id="CHEBI:58315"/>
        <dbReference type="ChEBI" id="CHEBI:78442"/>
        <dbReference type="ChEBI" id="CHEBI:78536"/>
        <dbReference type="ChEBI" id="CHEBI:456215"/>
        <dbReference type="EC" id="6.1.1.1"/>
    </reaction>
</comment>
<keyword evidence="6 12" id="KW-0694">RNA-binding</keyword>
<evidence type="ECO:0000256" key="4">
    <source>
        <dbReference type="ARBA" id="ARBA00022741"/>
    </source>
</evidence>
<dbReference type="NCBIfam" id="TIGR00234">
    <property type="entry name" value="tyrS"/>
    <property type="match status" value="1"/>
</dbReference>
<proteinExistence type="inferred from homology"/>
<dbReference type="Pfam" id="PF00579">
    <property type="entry name" value="tRNA-synt_1b"/>
    <property type="match status" value="1"/>
</dbReference>
<evidence type="ECO:0000256" key="10">
    <source>
        <dbReference type="ARBA" id="ARBA00060965"/>
    </source>
</evidence>
<evidence type="ECO:0000256" key="6">
    <source>
        <dbReference type="ARBA" id="ARBA00022884"/>
    </source>
</evidence>
<dbReference type="InterPro" id="IPR036986">
    <property type="entry name" value="S4_RNA-bd_sf"/>
</dbReference>
<protein>
    <recommendedName>
        <fullName evidence="11">Tyrosine--tRNA ligase</fullName>
        <ecNumber evidence="11">6.1.1.1</ecNumber>
    </recommendedName>
    <alternativeName>
        <fullName evidence="11">Tyrosyl-tRNA synthetase</fullName>
        <shortName evidence="11">TyrRS</shortName>
    </alternativeName>
</protein>
<dbReference type="SUPFAM" id="SSF55174">
    <property type="entry name" value="Alpha-L RNA-binding motif"/>
    <property type="match status" value="1"/>
</dbReference>
<feature type="domain" description="Tyrosine--tRNA ligase SYY-like C-terminal" evidence="14">
    <location>
        <begin position="335"/>
        <end position="417"/>
    </location>
</feature>
<reference evidence="15 16" key="1">
    <citation type="submission" date="2017-06" db="EMBL/GenBank/DDBJ databases">
        <title>Complete genome sequence of Paenibacillus donghaensis KCTC 13049T isolated from East Sea sediment, South Korea.</title>
        <authorList>
            <person name="Jung B.K."/>
            <person name="Hong S.-J."/>
            <person name="Shin J.-H."/>
        </authorList>
    </citation>
    <scope>NUCLEOTIDE SEQUENCE [LARGE SCALE GENOMIC DNA]</scope>
    <source>
        <strain evidence="15 16">KCTC 13049</strain>
    </source>
</reference>
<dbReference type="HAMAP" id="MF_02006">
    <property type="entry name" value="Tyr_tRNA_synth_type1"/>
    <property type="match status" value="1"/>
</dbReference>
<evidence type="ECO:0000313" key="16">
    <source>
        <dbReference type="Proteomes" id="UP000249890"/>
    </source>
</evidence>
<dbReference type="FunFam" id="1.10.240.10:FF:000001">
    <property type="entry name" value="Tyrosine--tRNA ligase"/>
    <property type="match status" value="1"/>
</dbReference>
<dbReference type="Pfam" id="PF22421">
    <property type="entry name" value="SYY_C-terminal"/>
    <property type="match status" value="1"/>
</dbReference>
<accession>A0A2Z2K5M4</accession>
<sequence>MNIIDELEWREAINQQTDAEGLRELMETKAVSLYCGIDPTGNSMHIGHLIPFMILKRFQLAGHRPVILIGGATGTIGDPSGRQTERSLQTMEQVQENVDALTAQMKKLFLTDNEANQVRMVNNYDWTHKINVIEFLRDYGKNFSMNTMLSKDVVASRLDSGITFTEFSYQILQSLDYLHLYQHEDVQLQIGGSDQWGNITSGLDLIRKKEGSEARAFGLTIPLMLKSDGTKFGKSAGGAIWLDPAQTTPFEFYQFWANSDDRDVVKYLKYFTFLDQAAIEALAEKVQSEPHKREAQKALAEEMTRFVHGEELLEQAKRITAALFSGDIRSLTADEIEEGFKEMPTFTTGRETKNIVDWLVDLGIEPSKRQAREDITKGAISLNGERVSDIQLDVTAEHAIGGRFIIIRKGKKNYSLVKLG</sequence>
<feature type="binding site" evidence="11">
    <location>
        <position position="234"/>
    </location>
    <ligand>
        <name>ATP</name>
        <dbReference type="ChEBI" id="CHEBI:30616"/>
    </ligand>
</feature>
<feature type="binding site" evidence="11">
    <location>
        <position position="34"/>
    </location>
    <ligand>
        <name>L-tyrosine</name>
        <dbReference type="ChEBI" id="CHEBI:58315"/>
    </ligand>
</feature>
<evidence type="ECO:0000256" key="13">
    <source>
        <dbReference type="SAM" id="Coils"/>
    </source>
</evidence>
<comment type="subcellular location">
    <subcellularLocation>
        <location evidence="1 11">Cytoplasm</location>
    </subcellularLocation>
</comment>
<dbReference type="AlphaFoldDB" id="A0A2Z2K5M4"/>
<dbReference type="PANTHER" id="PTHR11766:SF0">
    <property type="entry name" value="TYROSINE--TRNA LIGASE, MITOCHONDRIAL"/>
    <property type="match status" value="1"/>
</dbReference>